<evidence type="ECO:0000256" key="23">
    <source>
        <dbReference type="ARBA" id="ARBA00060989"/>
    </source>
</evidence>
<comment type="similarity">
    <text evidence="23">Belongs to the Crumbs protein family.</text>
</comment>
<reference evidence="28 29" key="1">
    <citation type="submission" date="2019-01" db="EMBL/GenBank/DDBJ databases">
        <authorList>
            <person name="Sayadi A."/>
        </authorList>
    </citation>
    <scope>NUCLEOTIDE SEQUENCE [LARGE SCALE GENOMIC DNA]</scope>
</reference>
<feature type="domain" description="EGF-like" evidence="27">
    <location>
        <begin position="873"/>
        <end position="911"/>
    </location>
</feature>
<dbReference type="FunFam" id="2.10.25.10:FF:000066">
    <property type="entry name" value="FAT atypical cadherin 4"/>
    <property type="match status" value="1"/>
</dbReference>
<feature type="disulfide bond" evidence="24">
    <location>
        <begin position="1391"/>
        <end position="1400"/>
    </location>
</feature>
<dbReference type="SUPFAM" id="SSF57196">
    <property type="entry name" value="EGF/Laminin"/>
    <property type="match status" value="16"/>
</dbReference>
<evidence type="ECO:0000256" key="13">
    <source>
        <dbReference type="ARBA" id="ARBA00022837"/>
    </source>
</evidence>
<dbReference type="Gene3D" id="3.40.47.10">
    <property type="match status" value="1"/>
</dbReference>
<dbReference type="SMART" id="SM00181">
    <property type="entry name" value="EGF"/>
    <property type="match status" value="27"/>
</dbReference>
<dbReference type="GO" id="GO:0050877">
    <property type="term" value="P:nervous system process"/>
    <property type="evidence" value="ECO:0007669"/>
    <property type="project" value="UniProtKB-ARBA"/>
</dbReference>
<dbReference type="InterPro" id="IPR001881">
    <property type="entry name" value="EGF-like_Ca-bd_dom"/>
</dbReference>
<feature type="disulfide bond" evidence="24">
    <location>
        <begin position="997"/>
        <end position="1014"/>
    </location>
</feature>
<dbReference type="SUPFAM" id="SSF49899">
    <property type="entry name" value="Concanavalin A-like lectins/glucanases"/>
    <property type="match status" value="3"/>
</dbReference>
<evidence type="ECO:0000256" key="2">
    <source>
        <dbReference type="ARBA" id="ARBA00004275"/>
    </source>
</evidence>
<dbReference type="GO" id="GO:0007154">
    <property type="term" value="P:cell communication"/>
    <property type="evidence" value="ECO:0007669"/>
    <property type="project" value="UniProtKB-ARBA"/>
</dbReference>
<dbReference type="Pfam" id="PF22691">
    <property type="entry name" value="Thiolase_C_1"/>
    <property type="match status" value="1"/>
</dbReference>
<dbReference type="InterPro" id="IPR020615">
    <property type="entry name" value="Thiolase_acyl_enz_int_AS"/>
</dbReference>
<dbReference type="GO" id="GO:0005509">
    <property type="term" value="F:calcium ion binding"/>
    <property type="evidence" value="ECO:0007669"/>
    <property type="project" value="InterPro"/>
</dbReference>
<comment type="caution">
    <text evidence="24">Lacks conserved residue(s) required for the propagation of feature annotation.</text>
</comment>
<feature type="disulfide bond" evidence="24">
    <location>
        <begin position="1354"/>
        <end position="1363"/>
    </location>
</feature>
<feature type="domain" description="EGF-like" evidence="27">
    <location>
        <begin position="793"/>
        <end position="829"/>
    </location>
</feature>
<evidence type="ECO:0000256" key="1">
    <source>
        <dbReference type="ARBA" id="ARBA00004247"/>
    </source>
</evidence>
<evidence type="ECO:0000256" key="5">
    <source>
        <dbReference type="ARBA" id="ARBA00012352"/>
    </source>
</evidence>
<dbReference type="InterPro" id="IPR009030">
    <property type="entry name" value="Growth_fac_rcpt_cys_sf"/>
</dbReference>
<organism evidence="28 29">
    <name type="scientific">Callosobruchus maculatus</name>
    <name type="common">Southern cowpea weevil</name>
    <name type="synonym">Pulse bruchid</name>
    <dbReference type="NCBI Taxonomy" id="64391"/>
    <lineage>
        <taxon>Eukaryota</taxon>
        <taxon>Metazoa</taxon>
        <taxon>Ecdysozoa</taxon>
        <taxon>Arthropoda</taxon>
        <taxon>Hexapoda</taxon>
        <taxon>Insecta</taxon>
        <taxon>Pterygota</taxon>
        <taxon>Neoptera</taxon>
        <taxon>Endopterygota</taxon>
        <taxon>Coleoptera</taxon>
        <taxon>Polyphaga</taxon>
        <taxon>Cucujiformia</taxon>
        <taxon>Chrysomeloidea</taxon>
        <taxon>Chrysomelidae</taxon>
        <taxon>Bruchinae</taxon>
        <taxon>Bruchini</taxon>
        <taxon>Callosobruchus</taxon>
    </lineage>
</organism>
<feature type="disulfide bond" evidence="24">
    <location>
        <begin position="1286"/>
        <end position="1295"/>
    </location>
</feature>
<feature type="domain" description="EGF-like" evidence="27">
    <location>
        <begin position="2368"/>
        <end position="2408"/>
    </location>
</feature>
<evidence type="ECO:0000256" key="19">
    <source>
        <dbReference type="ARBA" id="ARBA00023157"/>
    </source>
</evidence>
<keyword evidence="16" id="KW-0446">Lipid-binding</keyword>
<dbReference type="Pfam" id="PF00108">
    <property type="entry name" value="Thiolase_N"/>
    <property type="match status" value="1"/>
</dbReference>
<evidence type="ECO:0000259" key="26">
    <source>
        <dbReference type="PROSITE" id="PS50025"/>
    </source>
</evidence>
<dbReference type="FunFam" id="2.10.25.10:FF:000039">
    <property type="entry name" value="Crumbs cell polarity complex component 1"/>
    <property type="match status" value="1"/>
</dbReference>
<evidence type="ECO:0000256" key="17">
    <source>
        <dbReference type="ARBA" id="ARBA00023136"/>
    </source>
</evidence>
<dbReference type="CDD" id="cd00110">
    <property type="entry name" value="LamG"/>
    <property type="match status" value="3"/>
</dbReference>
<feature type="disulfide bond" evidence="24">
    <location>
        <begin position="2521"/>
        <end position="2530"/>
    </location>
</feature>
<feature type="domain" description="EGF-like" evidence="27">
    <location>
        <begin position="754"/>
        <end position="791"/>
    </location>
</feature>
<comment type="similarity">
    <text evidence="4">Belongs to the NOTCH family.</text>
</comment>
<dbReference type="PRINTS" id="PR00010">
    <property type="entry name" value="EGFBLOOD"/>
</dbReference>
<evidence type="ECO:0000256" key="24">
    <source>
        <dbReference type="PROSITE-ProRule" id="PRU00076"/>
    </source>
</evidence>
<feature type="domain" description="EGF-like" evidence="27">
    <location>
        <begin position="1028"/>
        <end position="1064"/>
    </location>
</feature>
<dbReference type="PROSITE" id="PS01186">
    <property type="entry name" value="EGF_2"/>
    <property type="match status" value="17"/>
</dbReference>
<dbReference type="InterPro" id="IPR016039">
    <property type="entry name" value="Thiolase-like"/>
</dbReference>
<feature type="domain" description="EGF-like" evidence="27">
    <location>
        <begin position="912"/>
        <end position="948"/>
    </location>
</feature>
<dbReference type="PROSITE" id="PS00737">
    <property type="entry name" value="THIOLASE_2"/>
    <property type="match status" value="1"/>
</dbReference>
<keyword evidence="18" id="KW-0576">Peroxisome</keyword>
<dbReference type="FunFam" id="2.10.25.10:FF:000122">
    <property type="entry name" value="Protein crumbs homolog 2"/>
    <property type="match status" value="2"/>
</dbReference>
<dbReference type="PROSITE" id="PS50025">
    <property type="entry name" value="LAM_G_DOMAIN"/>
    <property type="match status" value="3"/>
</dbReference>
<dbReference type="InterPro" id="IPR000742">
    <property type="entry name" value="EGF"/>
</dbReference>
<feature type="disulfide bond" evidence="24">
    <location>
        <begin position="2398"/>
        <end position="2407"/>
    </location>
</feature>
<dbReference type="FunFam" id="2.10.25.10:FF:000095">
    <property type="entry name" value="Notch, isoform B"/>
    <property type="match status" value="1"/>
</dbReference>
<dbReference type="FunFam" id="2.10.25.10:FF:000472">
    <property type="entry name" value="Uncharacterized protein, isoform A"/>
    <property type="match status" value="2"/>
</dbReference>
<keyword evidence="13" id="KW-0106">Calcium</keyword>
<dbReference type="FunFam" id="2.10.25.10:FF:000208">
    <property type="entry name" value="Crumbs 2, cell polarity complex component"/>
    <property type="match status" value="1"/>
</dbReference>
<dbReference type="InterPro" id="IPR018097">
    <property type="entry name" value="EGF_Ca-bd_CS"/>
</dbReference>
<dbReference type="SMART" id="SM00179">
    <property type="entry name" value="EGF_CA"/>
    <property type="match status" value="22"/>
</dbReference>
<dbReference type="Pfam" id="PF12661">
    <property type="entry name" value="hEGF"/>
    <property type="match status" value="6"/>
</dbReference>
<evidence type="ECO:0000256" key="15">
    <source>
        <dbReference type="ARBA" id="ARBA00023055"/>
    </source>
</evidence>
<dbReference type="GO" id="GO:0048495">
    <property type="term" value="F:Roundabout binding"/>
    <property type="evidence" value="ECO:0007669"/>
    <property type="project" value="TreeGrafter"/>
</dbReference>
<feature type="domain" description="EGF-like" evidence="27">
    <location>
        <begin position="708"/>
        <end position="744"/>
    </location>
</feature>
<feature type="transmembrane region" description="Helical" evidence="25">
    <location>
        <begin position="2546"/>
        <end position="2569"/>
    </location>
</feature>
<feature type="disulfide bond" evidence="24">
    <location>
        <begin position="2314"/>
        <end position="2323"/>
    </location>
</feature>
<dbReference type="GO" id="GO:0016747">
    <property type="term" value="F:acyltransferase activity, transferring groups other than amino-acyl groups"/>
    <property type="evidence" value="ECO:0007669"/>
    <property type="project" value="InterPro"/>
</dbReference>
<evidence type="ECO:0000256" key="25">
    <source>
        <dbReference type="SAM" id="Phobius"/>
    </source>
</evidence>
<evidence type="ECO:0000256" key="7">
    <source>
        <dbReference type="ARBA" id="ARBA00022475"/>
    </source>
</evidence>
<dbReference type="Gene3D" id="2.10.25.10">
    <property type="entry name" value="Laminin"/>
    <property type="match status" value="24"/>
</dbReference>
<keyword evidence="29" id="KW-1185">Reference proteome</keyword>
<keyword evidence="19 24" id="KW-1015">Disulfide bond</keyword>
<keyword evidence="7" id="KW-1003">Cell membrane</keyword>
<gene>
    <name evidence="28" type="ORF">CALMAC_LOCUS20875</name>
</gene>
<dbReference type="FunFam" id="2.10.25.10:FF:000123">
    <property type="entry name" value="Crumbs homolog 1 (Drosophila)"/>
    <property type="match status" value="1"/>
</dbReference>
<feature type="domain" description="EGF-like" evidence="27">
    <location>
        <begin position="1066"/>
        <end position="1103"/>
    </location>
</feature>
<dbReference type="NCBIfam" id="NF006102">
    <property type="entry name" value="PRK08256.1"/>
    <property type="match status" value="1"/>
</dbReference>
<evidence type="ECO:0000256" key="18">
    <source>
        <dbReference type="ARBA" id="ARBA00023140"/>
    </source>
</evidence>
<dbReference type="CDD" id="cd00829">
    <property type="entry name" value="SCP-x_thiolase"/>
    <property type="match status" value="1"/>
</dbReference>
<feature type="domain" description="EGF-like" evidence="27">
    <location>
        <begin position="1298"/>
        <end position="1364"/>
    </location>
</feature>
<evidence type="ECO:0000256" key="14">
    <source>
        <dbReference type="ARBA" id="ARBA00022989"/>
    </source>
</evidence>
<dbReference type="PRINTS" id="PR01983">
    <property type="entry name" value="NOTCH"/>
</dbReference>
<feature type="disulfide bond" evidence="24">
    <location>
        <begin position="734"/>
        <end position="743"/>
    </location>
</feature>
<evidence type="ECO:0000313" key="29">
    <source>
        <dbReference type="Proteomes" id="UP000410492"/>
    </source>
</evidence>
<evidence type="ECO:0000256" key="4">
    <source>
        <dbReference type="ARBA" id="ARBA00005847"/>
    </source>
</evidence>
<sequence>MHENIVKLQADSYIYTINHEVLQLQKVNLLPFAHRYLLLRVFTVLTMRVRTFFCRNFKSFVIFGKNNINLHPQVIYRGKMVRVYVIGVGMTKFDKPGKRDDDYPEWGKEAILSALQDAKINFNQVELAAAGYVYGDSTCGQRVIYEVGMTGIPVFNVNNNCSTGSSALLIAKEMVESGKYNCALAVGFEKMQRGSLTSQFNDRANPMMKHVEAMSNLADIDGSPMTAQMFGNAGIEHMNKYGTKPEHFAKIAYKNHKHSVNNPKSQFRDMYTLEQIMQSPKVYGPLTKLQCCPTSDGAAAAIVVSEGFVKKHGLEGQAVEILGMEMATDLPSTFNANSHMCIVGYDMSKLAADRLFAKTGKRPSDVQVVELHDCFSANELITYEALGLCPPGKAGEMIDRGDNTYGGKYVINPSGGLISKGHPLGATGLAQCAELCWQLRGEAGPRQVPGAKLALQHNIGLGGAVIVALYQLGFPNQAQSKPTMASAGSVAENEFTVTPYLKILQQAMEEDEDVFYHLLSLRIYDATQNYGPSSQPEAYFNGSSYLRLLTTVSLKKQTGLSFRTCANGGTLFSQTQNDDVIELIVTAEGLVFVAKTAGKTYEHKIRGSFINNKWHTVFLQYRLGNLTIDVDGETQLIANSSYRSDLLVSPGLYNEGAAVLLVGNHFDGCILEGPSIVFDPNIVLTTQNVLFEPCPLPYDSVPNERAATQDFCMTEPCMRHGTCLSGTNSYTCVCAPRYTGKNCEMDLGNLCEKKSPYCKPNPCLNGGVCTDGFANFTCDCGHTGFKGVRCEVNVDECDATPCFNGGTCFDTYGSFLCQCADGFAGKNCQDVINDCDSRPCFNNGVCVSRVGGGYECRCLQGFFGDHCEVEQSKQTHCDNELCGPYAECVETSGSAACVCKPEYHGEYPNCNGDSVCIKNPCLNGGICTPYKSTFNCTCQPGFTGKFCQTNINECLTNPCLNGGTCIDKINGFICNCTDDWMGTYCERPFNICELNPCNNNATCTLASNKLDFVCHCLPGFEGKLCETNIDNCKGNKCPPAQTCHDLVNSYECRCPPGFTGEDCTIDIDPCSKNPCINGTCIVDKTTHQFSCDCKEGFTGALCEVDIDECAVSGNKICNHGICVNSEGSFQCYCMPGYTGERCNVDFDECLSMPCKNNATCLNLINKYECQCQPGYEGKDCELNINECEPNPCMNGARCIDGVNEFTCVCQQGLTGKTCEINIDDCASSPCLHGAKCIDGLNSYTCDCLDTGYEGEHCENNIDDCKGNPCQNHAHCIDKVKDYDCECYSGYKGKNCEIDENECESNPCQYNGTCLERSNATLYQPDIANYLNFPLPEVFNKPFNYAEAAGYECVCVPGVTGKNCEININECDSNPCHYGTCTDKIGGYVCECEDGYEGEHCEIDIDECEKYKPCIQGTCIDKVANYYCKCASGYGGKNCSVALTGCENKPCLNKGVCWPYLVEETQHRFNCTCPNGYHGLTCEQKTTMSLNGNSLITVNSTKEEGYDIQFRFKTTLGDGLLALGKGITYYILELSKGRLNLHSSLLNKWEGVFIGSNLNDSKWQKVFVAINSSHLVLSANDEQTIYPISYNENNNATSTGFPVTYIGGFPSNLRKLTHGQPFLVGCTEDILINGEWVLPQERSTPWMSFQNVEVGCIREPQCKPNPCHSGGHCTDKPYLGHTCQYNYTAATFGYENITNSLVTVNVADYARRAVRSIVDISMFIRTRQPRGQIFYLGSRPTALEETYIAAQLENGELLVKIQFNGPLEAYTVGGVKLDNGYNHLIEVIRNVTLVQVKLNGTEYFRKTISATGMLDAQVLYLGGMPPLRSTRQTNELLVAKELSPPTAPSVAPVISNGVHFKGIIQDVQISNGSSIMVVEFFPLQADSLDIPAPFGRVEFDNSTVLKGVRSDNSCRVNHCHHGTCENTWNDYRCICPRGYKGKVCNELEFCELEGCPQGSLCKNLEDSFECISNSTFNGLQNPMKYTLAMFDKETNSVVFDSLEVNYRTRSWGTVLFAKHKDDYFVVFIYHNEVVIEWMFDGNKHTKRFMKERFEGQWLSLLFIYKDKTFKGGFKEHVMDESHSFEVQDFDLVAFTQIFKFGEIFVAGSDNVTFDYMSIIRSANNTMTGYIPASDTTTADMLISNSLENYDGFVDDVLYKVDKNKTTDNFKGCLGEIRIGGLLLPYFKPKEIYHNQTYQVERFELDSDADIKLGCILCYDTDCFNKGYCVNSTETYKCNCQAGYAADDCSIDINECENNQCRNNATCHDLVAAYECECLAGFEGEFCEKDIDECASNPCRHGGTCNDLIGTFKCDCPEGYVGKQCEAPLLITCDNKPCGKGATCKTGPNEQTGNNFTCTCAEGMVGVLCDAAFCEAKGGQGTCENDGTCNKTGAVPYCECARGFKGKYCEINIDECVSPTGGSMCQNGGICIDGIARYDCNCTGTGYTGLLCEIDIDECHINPTACGSAGKCENLPGSCICDTIKGKCGHQCDLDDPCQGQNPCEHGTCQSQCTEKPDYLCICEENYTGKNCTAYKVAASHSESDINILYIIIPVVLILMVCFIIGMAYLVNIARSKRATRGTYSPSAQEFCNPRVELDHVLKPPPEERLI</sequence>
<dbReference type="FunFam" id="2.10.25.10:FF:000327">
    <property type="entry name" value="neurogenic locus notch homolog protein 4"/>
    <property type="match status" value="1"/>
</dbReference>
<dbReference type="InterPro" id="IPR013032">
    <property type="entry name" value="EGF-like_CS"/>
</dbReference>
<feature type="domain" description="EGF-like" evidence="27">
    <location>
        <begin position="1366"/>
        <end position="1401"/>
    </location>
</feature>
<dbReference type="EC" id="2.3.1.176" evidence="5"/>
<evidence type="ECO:0000256" key="6">
    <source>
        <dbReference type="ARBA" id="ARBA00022448"/>
    </source>
</evidence>
<feature type="disulfide bond" evidence="24">
    <location>
        <begin position="1133"/>
        <end position="1142"/>
    </location>
</feature>
<feature type="domain" description="EGF-like" evidence="27">
    <location>
        <begin position="1260"/>
        <end position="1296"/>
    </location>
</feature>
<dbReference type="GO" id="GO:0006869">
    <property type="term" value="P:lipid transport"/>
    <property type="evidence" value="ECO:0007669"/>
    <property type="project" value="UniProtKB-KW"/>
</dbReference>
<keyword evidence="15" id="KW-0445">Lipid transport</keyword>
<dbReference type="GO" id="GO:0008201">
    <property type="term" value="F:heparin binding"/>
    <property type="evidence" value="ECO:0007669"/>
    <property type="project" value="TreeGrafter"/>
</dbReference>
<dbReference type="InterPro" id="IPR020613">
    <property type="entry name" value="Thiolase_CS"/>
</dbReference>
<feature type="disulfide bond" evidence="24">
    <location>
        <begin position="1070"/>
        <end position="1080"/>
    </location>
</feature>
<dbReference type="GO" id="GO:0050919">
    <property type="term" value="P:negative chemotaxis"/>
    <property type="evidence" value="ECO:0007669"/>
    <property type="project" value="TreeGrafter"/>
</dbReference>
<feature type="domain" description="EGF-like" evidence="27">
    <location>
        <begin position="2250"/>
        <end position="2286"/>
    </location>
</feature>
<name>A0A653DW76_CALMS</name>
<dbReference type="InterPro" id="IPR001791">
    <property type="entry name" value="Laminin_G"/>
</dbReference>
<dbReference type="PANTHER" id="PTHR45836">
    <property type="entry name" value="SLIT HOMOLOG"/>
    <property type="match status" value="1"/>
</dbReference>
<feature type="domain" description="EGF-like" evidence="27">
    <location>
        <begin position="2214"/>
        <end position="2248"/>
    </location>
</feature>
<feature type="disulfide bond" evidence="24">
    <location>
        <begin position="1054"/>
        <end position="1063"/>
    </location>
</feature>
<dbReference type="CDD" id="cd00054">
    <property type="entry name" value="EGF_CA"/>
    <property type="match status" value="18"/>
</dbReference>
<feature type="disulfide bond" evidence="24">
    <location>
        <begin position="1093"/>
        <end position="1102"/>
    </location>
</feature>
<evidence type="ECO:0000259" key="27">
    <source>
        <dbReference type="PROSITE" id="PS50026"/>
    </source>
</evidence>
<evidence type="ECO:0000256" key="3">
    <source>
        <dbReference type="ARBA" id="ARBA00004316"/>
    </source>
</evidence>
<dbReference type="Pfam" id="PF07645">
    <property type="entry name" value="EGF_CA"/>
    <property type="match status" value="1"/>
</dbReference>
<feature type="disulfide bond" evidence="24">
    <location>
        <begin position="858"/>
        <end position="867"/>
    </location>
</feature>
<feature type="domain" description="EGF-like" evidence="27">
    <location>
        <begin position="1909"/>
        <end position="1944"/>
    </location>
</feature>
<dbReference type="GO" id="GO:0032991">
    <property type="term" value="C:protein-containing complex"/>
    <property type="evidence" value="ECO:0007669"/>
    <property type="project" value="UniProtKB-ARBA"/>
</dbReference>
<feature type="domain" description="EGF-like" evidence="27">
    <location>
        <begin position="2410"/>
        <end position="2451"/>
    </location>
</feature>
<dbReference type="GO" id="GO:0005911">
    <property type="term" value="C:cell-cell junction"/>
    <property type="evidence" value="ECO:0007669"/>
    <property type="project" value="UniProtKB-ARBA"/>
</dbReference>
<feature type="domain" description="EGF-like" evidence="27">
    <location>
        <begin position="2327"/>
        <end position="2365"/>
    </location>
</feature>
<feature type="domain" description="EGF-like" evidence="27">
    <location>
        <begin position="1221"/>
        <end position="1258"/>
    </location>
</feature>
<feature type="domain" description="EGF-like" evidence="27">
    <location>
        <begin position="1403"/>
        <end position="1439"/>
    </location>
</feature>
<dbReference type="EMBL" id="CAACVG010015275">
    <property type="protein sequence ID" value="VEN64322.1"/>
    <property type="molecule type" value="Genomic_DNA"/>
</dbReference>
<dbReference type="Proteomes" id="UP000410492">
    <property type="component" value="Unassembled WGS sequence"/>
</dbReference>
<dbReference type="InterPro" id="IPR049883">
    <property type="entry name" value="NOTCH1_EGF-like"/>
</dbReference>
<dbReference type="GO" id="GO:0048732">
    <property type="term" value="P:gland development"/>
    <property type="evidence" value="ECO:0007669"/>
    <property type="project" value="UniProtKB-ARBA"/>
</dbReference>
<dbReference type="FunFam" id="2.10.25.10:FF:000391">
    <property type="entry name" value="Weary, isoform C"/>
    <property type="match status" value="1"/>
</dbReference>
<dbReference type="InterPro" id="IPR013320">
    <property type="entry name" value="ConA-like_dom_sf"/>
</dbReference>
<keyword evidence="20" id="KW-0325">Glycoprotein</keyword>
<evidence type="ECO:0000256" key="22">
    <source>
        <dbReference type="ARBA" id="ARBA00032316"/>
    </source>
</evidence>
<feature type="disulfide bond" evidence="24">
    <location>
        <begin position="1429"/>
        <end position="1438"/>
    </location>
</feature>
<evidence type="ECO:0000256" key="21">
    <source>
        <dbReference type="ARBA" id="ARBA00023273"/>
    </source>
</evidence>
<dbReference type="InterPro" id="IPR051355">
    <property type="entry name" value="Notch/Slit_guidance"/>
</dbReference>
<dbReference type="PROSITE" id="PS00010">
    <property type="entry name" value="ASX_HYDROXYL"/>
    <property type="match status" value="16"/>
</dbReference>
<dbReference type="Pfam" id="PF02210">
    <property type="entry name" value="Laminin_G_2"/>
    <property type="match status" value="1"/>
</dbReference>
<feature type="disulfide bond" evidence="24">
    <location>
        <begin position="1913"/>
        <end position="1923"/>
    </location>
</feature>
<keyword evidence="14 25" id="KW-1133">Transmembrane helix</keyword>
<accession>A0A653DW76</accession>
<dbReference type="GO" id="GO:0016324">
    <property type="term" value="C:apical plasma membrane"/>
    <property type="evidence" value="ECO:0007669"/>
    <property type="project" value="UniProtKB-SubCell"/>
</dbReference>
<feature type="domain" description="EGF-like" evidence="27">
    <location>
        <begin position="1145"/>
        <end position="1181"/>
    </location>
</feature>
<feature type="domain" description="EGF-like" evidence="27">
    <location>
        <begin position="950"/>
        <end position="986"/>
    </location>
</feature>
<dbReference type="Pfam" id="PF00008">
    <property type="entry name" value="EGF"/>
    <property type="match status" value="13"/>
</dbReference>
<dbReference type="GO" id="GO:0005777">
    <property type="term" value="C:peroxisome"/>
    <property type="evidence" value="ECO:0007669"/>
    <property type="project" value="UniProtKB-SubCell"/>
</dbReference>
<dbReference type="GO" id="GO:0042995">
    <property type="term" value="C:cell projection"/>
    <property type="evidence" value="ECO:0007669"/>
    <property type="project" value="UniProtKB-SubCell"/>
</dbReference>
<dbReference type="InterPro" id="IPR020616">
    <property type="entry name" value="Thiolase_N"/>
</dbReference>
<feature type="domain" description="EGF-like" evidence="27">
    <location>
        <begin position="1105"/>
        <end position="1143"/>
    </location>
</feature>
<dbReference type="OrthoDB" id="283575at2759"/>
<keyword evidence="12" id="KW-0677">Repeat</keyword>
<feature type="domain" description="EGF-like" evidence="27">
    <location>
        <begin position="2288"/>
        <end position="2324"/>
    </location>
</feature>
<dbReference type="FunFam" id="2.60.120.200:FF:000143">
    <property type="entry name" value="Crumbs, isoform D"/>
    <property type="match status" value="1"/>
</dbReference>
<feature type="disulfide bond" evidence="24">
    <location>
        <begin position="1209"/>
        <end position="1218"/>
    </location>
</feature>
<keyword evidence="10 25" id="KW-0812">Transmembrane</keyword>
<feature type="domain" description="Laminin G" evidence="26">
    <location>
        <begin position="535"/>
        <end position="712"/>
    </location>
</feature>
<feature type="disulfide bond" evidence="24">
    <location>
        <begin position="1370"/>
        <end position="1380"/>
    </location>
</feature>
<feature type="disulfide bond" evidence="24">
    <location>
        <begin position="976"/>
        <end position="985"/>
    </location>
</feature>
<feature type="domain" description="EGF-like" evidence="27">
    <location>
        <begin position="1183"/>
        <end position="1219"/>
    </location>
</feature>
<dbReference type="InterPro" id="IPR055140">
    <property type="entry name" value="Thiolase_C_2"/>
</dbReference>
<feature type="disulfide bond" evidence="24">
    <location>
        <begin position="2276"/>
        <end position="2285"/>
    </location>
</feature>
<dbReference type="GO" id="GO:0007411">
    <property type="term" value="P:axon guidance"/>
    <property type="evidence" value="ECO:0007669"/>
    <property type="project" value="TreeGrafter"/>
</dbReference>
<evidence type="ECO:0000256" key="8">
    <source>
        <dbReference type="ARBA" id="ARBA00022536"/>
    </source>
</evidence>
<feature type="domain" description="EGF-like" evidence="27">
    <location>
        <begin position="831"/>
        <end position="868"/>
    </location>
</feature>
<dbReference type="Pfam" id="PF00054">
    <property type="entry name" value="Laminin_G_1"/>
    <property type="match status" value="2"/>
</dbReference>
<evidence type="ECO:0000313" key="28">
    <source>
        <dbReference type="EMBL" id="VEN64322.1"/>
    </source>
</evidence>
<dbReference type="SMART" id="SM00282">
    <property type="entry name" value="LamG"/>
    <property type="match status" value="3"/>
</dbReference>
<dbReference type="InterPro" id="IPR000152">
    <property type="entry name" value="EGF-type_Asp/Asn_hydroxyl_site"/>
</dbReference>
<feature type="domain" description="EGF-like" evidence="27">
    <location>
        <begin position="2492"/>
        <end position="2531"/>
    </location>
</feature>
<feature type="disulfide bond" evidence="24">
    <location>
        <begin position="2502"/>
        <end position="2519"/>
    </location>
</feature>
<dbReference type="GO" id="GO:0023052">
    <property type="term" value="P:signaling"/>
    <property type="evidence" value="ECO:0007669"/>
    <property type="project" value="UniProtKB-ARBA"/>
</dbReference>
<feature type="disulfide bond" evidence="24">
    <location>
        <begin position="819"/>
        <end position="828"/>
    </location>
</feature>
<dbReference type="Gene3D" id="2.60.120.200">
    <property type="match status" value="3"/>
</dbReference>
<keyword evidence="17 25" id="KW-0472">Membrane</keyword>
<feature type="domain" description="Laminin G" evidence="26">
    <location>
        <begin position="1484"/>
        <end position="1655"/>
    </location>
</feature>
<feature type="domain" description="EGF-like" evidence="27">
    <location>
        <begin position="1441"/>
        <end position="1482"/>
    </location>
</feature>
<dbReference type="FunFam" id="2.10.25.10:FF:000004">
    <property type="entry name" value="Neurogenic locus notch 1"/>
    <property type="match status" value="1"/>
</dbReference>
<dbReference type="SUPFAM" id="SSF53901">
    <property type="entry name" value="Thiolase-like"/>
    <property type="match status" value="2"/>
</dbReference>
<feature type="disulfide bond" evidence="24">
    <location>
        <begin position="1171"/>
        <end position="1180"/>
    </location>
</feature>
<dbReference type="PANTHER" id="PTHR45836:SF13">
    <property type="entry name" value="PROTEIN CRUMBS"/>
    <property type="match status" value="1"/>
</dbReference>
<dbReference type="GO" id="GO:0030855">
    <property type="term" value="P:epithelial cell differentiation"/>
    <property type="evidence" value="ECO:0007669"/>
    <property type="project" value="UniProtKB-ARBA"/>
</dbReference>
<dbReference type="PROSITE" id="PS50026">
    <property type="entry name" value="EGF_3"/>
    <property type="match status" value="27"/>
</dbReference>
<comment type="subcellular location">
    <subcellularLocation>
        <location evidence="1">Apical cell membrane</location>
        <topology evidence="1">Single-pass type I membrane protein</topology>
    </subcellularLocation>
    <subcellularLocation>
        <location evidence="3">Cell projection</location>
    </subcellularLocation>
    <subcellularLocation>
        <location evidence="2">Peroxisome</location>
    </subcellularLocation>
</comment>
<dbReference type="PROSITE" id="PS01187">
    <property type="entry name" value="EGF_CA"/>
    <property type="match status" value="8"/>
</dbReference>
<feature type="disulfide bond" evidence="24">
    <location>
        <begin position="1934"/>
        <end position="1943"/>
    </location>
</feature>
<protein>
    <recommendedName>
        <fullName evidence="5">propanoyl-CoA C-acyltransferase</fullName>
        <ecNumber evidence="5">2.3.1.176</ecNumber>
    </recommendedName>
    <alternativeName>
        <fullName evidence="22">Propanoyl-CoA C-acyltransferase</fullName>
    </alternativeName>
</protein>
<dbReference type="PROSITE" id="PS00022">
    <property type="entry name" value="EGF_1"/>
    <property type="match status" value="21"/>
</dbReference>
<proteinExistence type="inferred from homology"/>
<dbReference type="SUPFAM" id="SSF57184">
    <property type="entry name" value="Growth factor receptor domain"/>
    <property type="match status" value="3"/>
</dbReference>
<dbReference type="GO" id="GO:0051240">
    <property type="term" value="P:positive regulation of multicellular organismal process"/>
    <property type="evidence" value="ECO:0007669"/>
    <property type="project" value="UniProtKB-ARBA"/>
</dbReference>
<keyword evidence="8 24" id="KW-0245">EGF-like domain</keyword>
<dbReference type="GO" id="GO:0007163">
    <property type="term" value="P:establishment or maintenance of cell polarity"/>
    <property type="evidence" value="ECO:0007669"/>
    <property type="project" value="UniProtKB-ARBA"/>
</dbReference>
<evidence type="ECO:0000256" key="12">
    <source>
        <dbReference type="ARBA" id="ARBA00022737"/>
    </source>
</evidence>
<dbReference type="FunFam" id="2.10.25.10:FF:000471">
    <property type="entry name" value="Protein lin-12"/>
    <property type="match status" value="1"/>
</dbReference>
<feature type="disulfide bond" evidence="24">
    <location>
        <begin position="1016"/>
        <end position="1025"/>
    </location>
</feature>
<dbReference type="GO" id="GO:0008289">
    <property type="term" value="F:lipid binding"/>
    <property type="evidence" value="ECO:0007669"/>
    <property type="project" value="UniProtKB-KW"/>
</dbReference>
<dbReference type="FunFam" id="3.40.47.10:FF:000016">
    <property type="entry name" value="Non-specific lipid-transfer protein"/>
    <property type="match status" value="1"/>
</dbReference>
<evidence type="ECO:0000256" key="9">
    <source>
        <dbReference type="ARBA" id="ARBA00022679"/>
    </source>
</evidence>
<evidence type="ECO:0000256" key="16">
    <source>
        <dbReference type="ARBA" id="ARBA00023121"/>
    </source>
</evidence>
<keyword evidence="9" id="KW-0808">Transferase</keyword>
<keyword evidence="11" id="KW-0732">Signal</keyword>
<feature type="disulfide bond" evidence="24">
    <location>
        <begin position="938"/>
        <end position="947"/>
    </location>
</feature>
<evidence type="ECO:0000256" key="20">
    <source>
        <dbReference type="ARBA" id="ARBA00023180"/>
    </source>
</evidence>
<keyword evidence="21" id="KW-0966">Cell projection</keyword>
<feature type="disulfide bond" evidence="24">
    <location>
        <begin position="2238"/>
        <end position="2247"/>
    </location>
</feature>
<feature type="domain" description="Laminin G" evidence="26">
    <location>
        <begin position="1690"/>
        <end position="1913"/>
    </location>
</feature>
<feature type="disulfide bond" evidence="24">
    <location>
        <begin position="1472"/>
        <end position="1481"/>
    </location>
</feature>
<feature type="domain" description="EGF-like" evidence="27">
    <location>
        <begin position="988"/>
        <end position="1026"/>
    </location>
</feature>
<evidence type="ECO:0000256" key="10">
    <source>
        <dbReference type="ARBA" id="ARBA00022692"/>
    </source>
</evidence>
<dbReference type="PROSITE" id="PS00098">
    <property type="entry name" value="THIOLASE_1"/>
    <property type="match status" value="1"/>
</dbReference>
<evidence type="ECO:0000256" key="11">
    <source>
        <dbReference type="ARBA" id="ARBA00022729"/>
    </source>
</evidence>
<keyword evidence="6" id="KW-0813">Transport</keyword>
<dbReference type="FunFam" id="2.10.25.10:FF:000006">
    <property type="entry name" value="Versican core protein-like isoform 1"/>
    <property type="match status" value="1"/>
</dbReference>